<keyword evidence="12" id="KW-1185">Reference proteome</keyword>
<comment type="catalytic activity">
    <reaction evidence="7">
        <text>tRNA(Sec) + L-serine + ATP = L-seryl-tRNA(Sec) + AMP + diphosphate + H(+)</text>
        <dbReference type="Rhea" id="RHEA:42580"/>
        <dbReference type="Rhea" id="RHEA-COMP:9742"/>
        <dbReference type="Rhea" id="RHEA-COMP:10128"/>
        <dbReference type="ChEBI" id="CHEBI:15378"/>
        <dbReference type="ChEBI" id="CHEBI:30616"/>
        <dbReference type="ChEBI" id="CHEBI:33019"/>
        <dbReference type="ChEBI" id="CHEBI:33384"/>
        <dbReference type="ChEBI" id="CHEBI:78442"/>
        <dbReference type="ChEBI" id="CHEBI:78533"/>
        <dbReference type="ChEBI" id="CHEBI:456215"/>
        <dbReference type="EC" id="6.1.1.11"/>
    </reaction>
</comment>
<dbReference type="PIRSF" id="PIRSF001529">
    <property type="entry name" value="Ser-tRNA-synth_IIa"/>
    <property type="match status" value="1"/>
</dbReference>
<dbReference type="Pfam" id="PF02403">
    <property type="entry name" value="Seryl_tRNA_N"/>
    <property type="match status" value="1"/>
</dbReference>
<evidence type="ECO:0000313" key="12">
    <source>
        <dbReference type="Proteomes" id="UP000658131"/>
    </source>
</evidence>
<comment type="caution">
    <text evidence="11">The sequence shown here is derived from an EMBL/GenBank/DDBJ whole genome shotgun (WGS) entry which is preliminary data.</text>
</comment>
<evidence type="ECO:0000259" key="10">
    <source>
        <dbReference type="Pfam" id="PF02403"/>
    </source>
</evidence>
<dbReference type="Gene3D" id="3.30.930.10">
    <property type="entry name" value="Bira Bifunctional Protein, Domain 2"/>
    <property type="match status" value="1"/>
</dbReference>
<dbReference type="PANTHER" id="PTHR43697">
    <property type="entry name" value="SERYL-TRNA SYNTHETASE"/>
    <property type="match status" value="1"/>
</dbReference>
<name>A0ABR7NL10_9FIRM</name>
<sequence>MLESRIIRRDPERVKVACLLRGVDLGAEVDELAALDARRGELLSAARELREQQNLLRLRFPELERAGKSSVPLQIELRLLARKTAVLEAELEEREERRRALLLLFPNLPRGRAAEPVRRWGVPAVFPYPLKSARVLGEGLGIFVPPPGLFPGNETKARTKGPGIPVFPDGPSPRTGAGACREDRSVPAPSDGLPPLLGMGARLARALESYWLDALAAGGLTEYRLPDGPADEMQGVTPAVGALMRPHRGRVYPAGCALPGGCAVFSGREGGDISAMLLLAAPGQDGMAMERLLSLTGKALRGLGLPFELSPLEPAQLPFEAAAGWSAGVWMPSSGRYETAAVISACGDFLSRRIACRCRQEGERRLRPAETACGTADLSVLLRALLENGQDGGGSAAVPEALRPLTGAKRLARQRQIGEAR</sequence>
<organism evidence="11 12">
    <name type="scientific">Yanshouia hominis</name>
    <dbReference type="NCBI Taxonomy" id="2763673"/>
    <lineage>
        <taxon>Bacteria</taxon>
        <taxon>Bacillati</taxon>
        <taxon>Bacillota</taxon>
        <taxon>Clostridia</taxon>
        <taxon>Eubacteriales</taxon>
        <taxon>Oscillospiraceae</taxon>
        <taxon>Yanshouia</taxon>
    </lineage>
</organism>
<evidence type="ECO:0000256" key="7">
    <source>
        <dbReference type="ARBA" id="ARBA00047929"/>
    </source>
</evidence>
<dbReference type="PANTHER" id="PTHR43697:SF1">
    <property type="entry name" value="SERINE--TRNA LIGASE"/>
    <property type="match status" value="1"/>
</dbReference>
<evidence type="ECO:0000313" key="11">
    <source>
        <dbReference type="EMBL" id="MBC8577004.1"/>
    </source>
</evidence>
<evidence type="ECO:0000256" key="4">
    <source>
        <dbReference type="ARBA" id="ARBA00022490"/>
    </source>
</evidence>
<dbReference type="RefSeq" id="WP_262400476.1">
    <property type="nucleotide sequence ID" value="NZ_JACRTB010000019.1"/>
</dbReference>
<gene>
    <name evidence="11" type="ORF">H8717_11380</name>
</gene>
<reference evidence="11 12" key="1">
    <citation type="submission" date="2020-08" db="EMBL/GenBank/DDBJ databases">
        <title>Genome public.</title>
        <authorList>
            <person name="Liu C."/>
            <person name="Sun Q."/>
        </authorList>
    </citation>
    <scope>NUCLEOTIDE SEQUENCE [LARGE SCALE GENOMIC DNA]</scope>
    <source>
        <strain evidence="11 12">BX1</strain>
    </source>
</reference>
<dbReference type="SUPFAM" id="SSF55681">
    <property type="entry name" value="Class II aaRS and biotin synthetases"/>
    <property type="match status" value="1"/>
</dbReference>
<comment type="similarity">
    <text evidence="3">Belongs to the class-II aminoacyl-tRNA synthetase family. Type-1 seryl-tRNA synthetase subfamily.</text>
</comment>
<dbReference type="Gene3D" id="1.10.287.40">
    <property type="entry name" value="Serine-tRNA synthetase, tRNA binding domain"/>
    <property type="match status" value="1"/>
</dbReference>
<accession>A0ABR7NL10</accession>
<dbReference type="Proteomes" id="UP000658131">
    <property type="component" value="Unassembled WGS sequence"/>
</dbReference>
<dbReference type="InterPro" id="IPR042103">
    <property type="entry name" value="SerRS_1_N_sf"/>
</dbReference>
<evidence type="ECO:0000256" key="8">
    <source>
        <dbReference type="ARBA" id="ARBA00048823"/>
    </source>
</evidence>
<comment type="pathway">
    <text evidence="2">Aminoacyl-tRNA biosynthesis; selenocysteinyl-tRNA(Sec) biosynthesis; L-seryl-tRNA(Sec) from L-serine and tRNA(Sec): step 1/1.</text>
</comment>
<comment type="subcellular location">
    <subcellularLocation>
        <location evidence="1">Cytoplasm</location>
    </subcellularLocation>
</comment>
<evidence type="ECO:0000256" key="9">
    <source>
        <dbReference type="SAM" id="MobiDB-lite"/>
    </source>
</evidence>
<evidence type="ECO:0000256" key="3">
    <source>
        <dbReference type="ARBA" id="ARBA00010728"/>
    </source>
</evidence>
<dbReference type="InterPro" id="IPR002317">
    <property type="entry name" value="Ser-tRNA-ligase_type_1"/>
</dbReference>
<evidence type="ECO:0000256" key="5">
    <source>
        <dbReference type="ARBA" id="ARBA00022917"/>
    </source>
</evidence>
<keyword evidence="4" id="KW-0963">Cytoplasm</keyword>
<evidence type="ECO:0000256" key="2">
    <source>
        <dbReference type="ARBA" id="ARBA00005045"/>
    </source>
</evidence>
<evidence type="ECO:0000256" key="1">
    <source>
        <dbReference type="ARBA" id="ARBA00004496"/>
    </source>
</evidence>
<keyword evidence="5" id="KW-0648">Protein biosynthesis</keyword>
<feature type="region of interest" description="Disordered" evidence="9">
    <location>
        <begin position="161"/>
        <end position="192"/>
    </location>
</feature>
<dbReference type="InterPro" id="IPR015866">
    <property type="entry name" value="Ser-tRNA-synth_1_N"/>
</dbReference>
<proteinExistence type="inferred from homology"/>
<comment type="catalytic activity">
    <reaction evidence="8">
        <text>tRNA(Ser) + L-serine + ATP = L-seryl-tRNA(Ser) + AMP + diphosphate + H(+)</text>
        <dbReference type="Rhea" id="RHEA:12292"/>
        <dbReference type="Rhea" id="RHEA-COMP:9669"/>
        <dbReference type="Rhea" id="RHEA-COMP:9703"/>
        <dbReference type="ChEBI" id="CHEBI:15378"/>
        <dbReference type="ChEBI" id="CHEBI:30616"/>
        <dbReference type="ChEBI" id="CHEBI:33019"/>
        <dbReference type="ChEBI" id="CHEBI:33384"/>
        <dbReference type="ChEBI" id="CHEBI:78442"/>
        <dbReference type="ChEBI" id="CHEBI:78533"/>
        <dbReference type="ChEBI" id="CHEBI:456215"/>
        <dbReference type="EC" id="6.1.1.11"/>
    </reaction>
</comment>
<dbReference type="SUPFAM" id="SSF46589">
    <property type="entry name" value="tRNA-binding arm"/>
    <property type="match status" value="1"/>
</dbReference>
<dbReference type="InterPro" id="IPR010978">
    <property type="entry name" value="tRNA-bd_arm"/>
</dbReference>
<feature type="domain" description="Serine-tRNA synthetase type1 N-terminal" evidence="10">
    <location>
        <begin position="1"/>
        <end position="109"/>
    </location>
</feature>
<protein>
    <recommendedName>
        <fullName evidence="6">Seryl-tRNA(Ser/Sec) synthetase</fullName>
    </recommendedName>
</protein>
<evidence type="ECO:0000256" key="6">
    <source>
        <dbReference type="ARBA" id="ARBA00033352"/>
    </source>
</evidence>
<dbReference type="InterPro" id="IPR045864">
    <property type="entry name" value="aa-tRNA-synth_II/BPL/LPL"/>
</dbReference>
<dbReference type="EMBL" id="JACRTB010000019">
    <property type="protein sequence ID" value="MBC8577004.1"/>
    <property type="molecule type" value="Genomic_DNA"/>
</dbReference>